<keyword evidence="3" id="KW-1185">Reference proteome</keyword>
<protein>
    <submittedName>
        <fullName evidence="2">Uncharacterized protein</fullName>
    </submittedName>
</protein>
<dbReference type="AlphaFoldDB" id="A0A2R6XG75"/>
<evidence type="ECO:0000256" key="1">
    <source>
        <dbReference type="SAM" id="MobiDB-lite"/>
    </source>
</evidence>
<proteinExistence type="predicted"/>
<feature type="compositionally biased region" description="Gly residues" evidence="1">
    <location>
        <begin position="142"/>
        <end position="177"/>
    </location>
</feature>
<name>A0A2R6XG75_MARPO</name>
<dbReference type="EMBL" id="KZ772688">
    <property type="protein sequence ID" value="PTQ45091.1"/>
    <property type="molecule type" value="Genomic_DNA"/>
</dbReference>
<evidence type="ECO:0000313" key="2">
    <source>
        <dbReference type="EMBL" id="PTQ45091.1"/>
    </source>
</evidence>
<gene>
    <name evidence="2" type="ORF">MARPO_0016s0140</name>
</gene>
<feature type="region of interest" description="Disordered" evidence="1">
    <location>
        <begin position="123"/>
        <end position="197"/>
    </location>
</feature>
<sequence length="215" mass="22995">MERCRHRPIFENTDTTAWRLGSPAASEKGPTRFAPCIAHRYELAHAPCSKKPSRDPRPPYLGRGTDELGRRKSARRRVPGESARKRGGSEDEDRVARGSRGSSRRADPLRELLAAAVGVECGESRGDEYTRRGERRLSSEGRGAGRGGVGGGAGRGGAGARGRGPGAGHESGCGQRGRGADRSQVSPIAVRRSSASVSPFYRSRLLPAALKLNRN</sequence>
<feature type="compositionally biased region" description="Basic and acidic residues" evidence="1">
    <location>
        <begin position="78"/>
        <end position="89"/>
    </location>
</feature>
<organism evidence="2 3">
    <name type="scientific">Marchantia polymorpha</name>
    <name type="common">Common liverwort</name>
    <name type="synonym">Marchantia aquatica</name>
    <dbReference type="NCBI Taxonomy" id="3197"/>
    <lineage>
        <taxon>Eukaryota</taxon>
        <taxon>Viridiplantae</taxon>
        <taxon>Streptophyta</taxon>
        <taxon>Embryophyta</taxon>
        <taxon>Marchantiophyta</taxon>
        <taxon>Marchantiopsida</taxon>
        <taxon>Marchantiidae</taxon>
        <taxon>Marchantiales</taxon>
        <taxon>Marchantiaceae</taxon>
        <taxon>Marchantia</taxon>
    </lineage>
</organism>
<evidence type="ECO:0000313" key="3">
    <source>
        <dbReference type="Proteomes" id="UP000244005"/>
    </source>
</evidence>
<dbReference type="Proteomes" id="UP000244005">
    <property type="component" value="Unassembled WGS sequence"/>
</dbReference>
<feature type="region of interest" description="Disordered" evidence="1">
    <location>
        <begin position="47"/>
        <end position="109"/>
    </location>
</feature>
<feature type="compositionally biased region" description="Basic and acidic residues" evidence="1">
    <location>
        <begin position="123"/>
        <end position="139"/>
    </location>
</feature>
<reference evidence="3" key="1">
    <citation type="journal article" date="2017" name="Cell">
        <title>Insights into land plant evolution garnered from the Marchantia polymorpha genome.</title>
        <authorList>
            <person name="Bowman J.L."/>
            <person name="Kohchi T."/>
            <person name="Yamato K.T."/>
            <person name="Jenkins J."/>
            <person name="Shu S."/>
            <person name="Ishizaki K."/>
            <person name="Yamaoka S."/>
            <person name="Nishihama R."/>
            <person name="Nakamura Y."/>
            <person name="Berger F."/>
            <person name="Adam C."/>
            <person name="Aki S.S."/>
            <person name="Althoff F."/>
            <person name="Araki T."/>
            <person name="Arteaga-Vazquez M.A."/>
            <person name="Balasubrmanian S."/>
            <person name="Barry K."/>
            <person name="Bauer D."/>
            <person name="Boehm C.R."/>
            <person name="Briginshaw L."/>
            <person name="Caballero-Perez J."/>
            <person name="Catarino B."/>
            <person name="Chen F."/>
            <person name="Chiyoda S."/>
            <person name="Chovatia M."/>
            <person name="Davies K.M."/>
            <person name="Delmans M."/>
            <person name="Demura T."/>
            <person name="Dierschke T."/>
            <person name="Dolan L."/>
            <person name="Dorantes-Acosta A.E."/>
            <person name="Eklund D.M."/>
            <person name="Florent S.N."/>
            <person name="Flores-Sandoval E."/>
            <person name="Fujiyama A."/>
            <person name="Fukuzawa H."/>
            <person name="Galik B."/>
            <person name="Grimanelli D."/>
            <person name="Grimwood J."/>
            <person name="Grossniklaus U."/>
            <person name="Hamada T."/>
            <person name="Haseloff J."/>
            <person name="Hetherington A.J."/>
            <person name="Higo A."/>
            <person name="Hirakawa Y."/>
            <person name="Hundley H.N."/>
            <person name="Ikeda Y."/>
            <person name="Inoue K."/>
            <person name="Inoue S.I."/>
            <person name="Ishida S."/>
            <person name="Jia Q."/>
            <person name="Kakita M."/>
            <person name="Kanazawa T."/>
            <person name="Kawai Y."/>
            <person name="Kawashima T."/>
            <person name="Kennedy M."/>
            <person name="Kinose K."/>
            <person name="Kinoshita T."/>
            <person name="Kohara Y."/>
            <person name="Koide E."/>
            <person name="Komatsu K."/>
            <person name="Kopischke S."/>
            <person name="Kubo M."/>
            <person name="Kyozuka J."/>
            <person name="Lagercrantz U."/>
            <person name="Lin S.S."/>
            <person name="Lindquist E."/>
            <person name="Lipzen A.M."/>
            <person name="Lu C.W."/>
            <person name="De Luna E."/>
            <person name="Martienssen R.A."/>
            <person name="Minamino N."/>
            <person name="Mizutani M."/>
            <person name="Mizutani M."/>
            <person name="Mochizuki N."/>
            <person name="Monte I."/>
            <person name="Mosher R."/>
            <person name="Nagasaki H."/>
            <person name="Nakagami H."/>
            <person name="Naramoto S."/>
            <person name="Nishitani K."/>
            <person name="Ohtani M."/>
            <person name="Okamoto T."/>
            <person name="Okumura M."/>
            <person name="Phillips J."/>
            <person name="Pollak B."/>
            <person name="Reinders A."/>
            <person name="Rovekamp M."/>
            <person name="Sano R."/>
            <person name="Sawa S."/>
            <person name="Schmid M.W."/>
            <person name="Shirakawa M."/>
            <person name="Solano R."/>
            <person name="Spunde A."/>
            <person name="Suetsugu N."/>
            <person name="Sugano S."/>
            <person name="Sugiyama A."/>
            <person name="Sun R."/>
            <person name="Suzuki Y."/>
            <person name="Takenaka M."/>
            <person name="Takezawa D."/>
            <person name="Tomogane H."/>
            <person name="Tsuzuki M."/>
            <person name="Ueda T."/>
            <person name="Umeda M."/>
            <person name="Ward J.M."/>
            <person name="Watanabe Y."/>
            <person name="Yazaki K."/>
            <person name="Yokoyama R."/>
            <person name="Yoshitake Y."/>
            <person name="Yotsui I."/>
            <person name="Zachgo S."/>
            <person name="Schmutz J."/>
        </authorList>
    </citation>
    <scope>NUCLEOTIDE SEQUENCE [LARGE SCALE GENOMIC DNA]</scope>
    <source>
        <strain evidence="3">Tak-1</strain>
    </source>
</reference>
<accession>A0A2R6XG75</accession>